<evidence type="ECO:0000256" key="2">
    <source>
        <dbReference type="ARBA" id="ARBA00022670"/>
    </source>
</evidence>
<evidence type="ECO:0000256" key="5">
    <source>
        <dbReference type="ARBA" id="ARBA00022807"/>
    </source>
</evidence>
<dbReference type="InterPro" id="IPR038765">
    <property type="entry name" value="Papain-like_cys_pep_sf"/>
</dbReference>
<dbReference type="InterPro" id="IPR052062">
    <property type="entry name" value="Murein_DD/LD_carboxypeptidase"/>
</dbReference>
<organism evidence="8 9">
    <name type="scientific">Aggregatimonas sangjinii</name>
    <dbReference type="NCBI Taxonomy" id="2583587"/>
    <lineage>
        <taxon>Bacteria</taxon>
        <taxon>Pseudomonadati</taxon>
        <taxon>Bacteroidota</taxon>
        <taxon>Flavobacteriia</taxon>
        <taxon>Flavobacteriales</taxon>
        <taxon>Flavobacteriaceae</taxon>
        <taxon>Aggregatimonas</taxon>
    </lineage>
</organism>
<dbReference type="OrthoDB" id="9807055at2"/>
<dbReference type="Pfam" id="PF00877">
    <property type="entry name" value="NLPC_P60"/>
    <property type="match status" value="1"/>
</dbReference>
<evidence type="ECO:0000256" key="4">
    <source>
        <dbReference type="ARBA" id="ARBA00022801"/>
    </source>
</evidence>
<sequence length="208" mass="23862">MKLKLYFLIVIVLLSACAKKTQSGNDTSYYRQEIEKSKRLAAEKDKIKETPNIPTTPSYLSAAEKTKFAKLLEVGEDELQNEKLYDVINDWLGTPYNWGGTTKSGVDCSAYVQDVFEKAYDFELPRTSNEQFNYDIKAHFKGQKYLQQGDLLFFRLRFDDKVVSHVGIYLQNGKFTGSNSPHGVQIADLNSKYWQDRFVSGARLLKNQ</sequence>
<evidence type="ECO:0000313" key="9">
    <source>
        <dbReference type="Proteomes" id="UP000310017"/>
    </source>
</evidence>
<protein>
    <submittedName>
        <fullName evidence="8">NlpC/P60 family protein</fullName>
    </submittedName>
</protein>
<dbReference type="PANTHER" id="PTHR47360:SF1">
    <property type="entry name" value="ENDOPEPTIDASE NLPC-RELATED"/>
    <property type="match status" value="1"/>
</dbReference>
<feature type="chain" id="PRO_5022666266" evidence="6">
    <location>
        <begin position="19"/>
        <end position="208"/>
    </location>
</feature>
<evidence type="ECO:0000256" key="6">
    <source>
        <dbReference type="SAM" id="SignalP"/>
    </source>
</evidence>
<evidence type="ECO:0000259" key="7">
    <source>
        <dbReference type="PROSITE" id="PS51935"/>
    </source>
</evidence>
<dbReference type="InterPro" id="IPR000064">
    <property type="entry name" value="NLP_P60_dom"/>
</dbReference>
<evidence type="ECO:0000256" key="1">
    <source>
        <dbReference type="ARBA" id="ARBA00007074"/>
    </source>
</evidence>
<reference evidence="8 9" key="1">
    <citation type="submission" date="2019-05" db="EMBL/GenBank/DDBJ databases">
        <title>Genome sequencing of F202Z8.</title>
        <authorList>
            <person name="Kwon Y.M."/>
        </authorList>
    </citation>
    <scope>NUCLEOTIDE SEQUENCE [LARGE SCALE GENOMIC DNA]</scope>
    <source>
        <strain evidence="8 9">F202Z8</strain>
    </source>
</reference>
<dbReference type="KEGG" id="asag:FGM00_07165"/>
<dbReference type="Gene3D" id="3.90.1720.10">
    <property type="entry name" value="endopeptidase domain like (from Nostoc punctiforme)"/>
    <property type="match status" value="1"/>
</dbReference>
<keyword evidence="3 6" id="KW-0732">Signal</keyword>
<keyword evidence="2" id="KW-0645">Protease</keyword>
<dbReference type="GO" id="GO:0006508">
    <property type="term" value="P:proteolysis"/>
    <property type="evidence" value="ECO:0007669"/>
    <property type="project" value="UniProtKB-KW"/>
</dbReference>
<dbReference type="Proteomes" id="UP000310017">
    <property type="component" value="Chromosome"/>
</dbReference>
<dbReference type="SUPFAM" id="SSF54001">
    <property type="entry name" value="Cysteine proteinases"/>
    <property type="match status" value="1"/>
</dbReference>
<dbReference type="RefSeq" id="WP_138852239.1">
    <property type="nucleotide sequence ID" value="NZ_CP040710.1"/>
</dbReference>
<accession>A0A5B7SSR4</accession>
<dbReference type="PROSITE" id="PS51257">
    <property type="entry name" value="PROKAR_LIPOPROTEIN"/>
    <property type="match status" value="1"/>
</dbReference>
<keyword evidence="5" id="KW-0788">Thiol protease</keyword>
<dbReference type="EMBL" id="CP040710">
    <property type="protein sequence ID" value="QCW99889.1"/>
    <property type="molecule type" value="Genomic_DNA"/>
</dbReference>
<gene>
    <name evidence="8" type="ORF">FGM00_07165</name>
</gene>
<feature type="domain" description="NlpC/P60" evidence="7">
    <location>
        <begin position="78"/>
        <end position="205"/>
    </location>
</feature>
<keyword evidence="9" id="KW-1185">Reference proteome</keyword>
<proteinExistence type="inferred from homology"/>
<feature type="signal peptide" evidence="6">
    <location>
        <begin position="1"/>
        <end position="18"/>
    </location>
</feature>
<dbReference type="GO" id="GO:0008234">
    <property type="term" value="F:cysteine-type peptidase activity"/>
    <property type="evidence" value="ECO:0007669"/>
    <property type="project" value="UniProtKB-KW"/>
</dbReference>
<keyword evidence="4" id="KW-0378">Hydrolase</keyword>
<comment type="similarity">
    <text evidence="1">Belongs to the peptidase C40 family.</text>
</comment>
<evidence type="ECO:0000256" key="3">
    <source>
        <dbReference type="ARBA" id="ARBA00022729"/>
    </source>
</evidence>
<dbReference type="AlphaFoldDB" id="A0A5B7SSR4"/>
<evidence type="ECO:0000313" key="8">
    <source>
        <dbReference type="EMBL" id="QCW99889.1"/>
    </source>
</evidence>
<name>A0A5B7SSR4_9FLAO</name>
<dbReference type="PANTHER" id="PTHR47360">
    <property type="entry name" value="MUREIN DD-ENDOPEPTIDASE MEPS/MUREIN LD-CARBOXYPEPTIDASE"/>
    <property type="match status" value="1"/>
</dbReference>
<dbReference type="PROSITE" id="PS51935">
    <property type="entry name" value="NLPC_P60"/>
    <property type="match status" value="1"/>
</dbReference>